<dbReference type="SUPFAM" id="SSF52777">
    <property type="entry name" value="CoA-dependent acyltransferases"/>
    <property type="match status" value="1"/>
</dbReference>
<protein>
    <recommendedName>
        <fullName evidence="4">Dihydrolipoamide acetyltransferase component of pyruvate dehydrogenase complex</fullName>
        <ecNumber evidence="4">2.3.1.-</ecNumber>
    </recommendedName>
</protein>
<evidence type="ECO:0000259" key="5">
    <source>
        <dbReference type="PROSITE" id="PS50968"/>
    </source>
</evidence>
<comment type="similarity">
    <text evidence="2 4">Belongs to the 2-oxoacid dehydrogenase family.</text>
</comment>
<proteinExistence type="inferred from homology"/>
<dbReference type="InterPro" id="IPR000089">
    <property type="entry name" value="Biotin_lipoyl"/>
</dbReference>
<keyword evidence="4 7" id="KW-0808">Transferase</keyword>
<dbReference type="InterPro" id="IPR023213">
    <property type="entry name" value="CAT-like_dom_sf"/>
</dbReference>
<dbReference type="SUPFAM" id="SSF47005">
    <property type="entry name" value="Peripheral subunit-binding domain of 2-oxo acid dehydrogenase complex"/>
    <property type="match status" value="1"/>
</dbReference>
<dbReference type="EMBL" id="FLUQ01000001">
    <property type="protein sequence ID" value="SBV95944.1"/>
    <property type="molecule type" value="Genomic_DNA"/>
</dbReference>
<dbReference type="GO" id="GO:0006086">
    <property type="term" value="P:pyruvate decarboxylation to acetyl-CoA"/>
    <property type="evidence" value="ECO:0007669"/>
    <property type="project" value="InterPro"/>
</dbReference>
<comment type="cofactor">
    <cofactor evidence="1 4">
        <name>(R)-lipoate</name>
        <dbReference type="ChEBI" id="CHEBI:83088"/>
    </cofactor>
</comment>
<dbReference type="CDD" id="cd06849">
    <property type="entry name" value="lipoyl_domain"/>
    <property type="match status" value="1"/>
</dbReference>
<evidence type="ECO:0000256" key="2">
    <source>
        <dbReference type="ARBA" id="ARBA00007317"/>
    </source>
</evidence>
<dbReference type="InterPro" id="IPR001078">
    <property type="entry name" value="2-oxoacid_DH_actylTfrase"/>
</dbReference>
<dbReference type="PROSITE" id="PS51826">
    <property type="entry name" value="PSBD"/>
    <property type="match status" value="2"/>
</dbReference>
<dbReference type="PROSITE" id="PS50968">
    <property type="entry name" value="BIOTINYL_LIPOYL"/>
    <property type="match status" value="1"/>
</dbReference>
<dbReference type="InterPro" id="IPR045257">
    <property type="entry name" value="E2/Pdx1"/>
</dbReference>
<keyword evidence="7" id="KW-0670">Pyruvate</keyword>
<dbReference type="PANTHER" id="PTHR23151">
    <property type="entry name" value="DIHYDROLIPOAMIDE ACETYL/SUCCINYL-TRANSFERASE-RELATED"/>
    <property type="match status" value="1"/>
</dbReference>
<dbReference type="EC" id="2.3.1.-" evidence="4"/>
<evidence type="ECO:0000259" key="6">
    <source>
        <dbReference type="PROSITE" id="PS51826"/>
    </source>
</evidence>
<sequence length="446" mass="45913">MAEVVIMPKLGFNMDEGQLVKWCKSVGDAVAKGDVLFEINTDKTTMPVEATMDGVLLKTMLEEGAFADVFTPIAVIGRQGEDADAALAAHAGGGSAPAAPVAASAAPAAAAPPVAAAAAVNVGDLKLTPKAKKLIKDEGLDPASLGSVQGTGFRGGITAKDIKASPLARKVAARDGVDLASVQGSGVGGKIMKADVAGAPLSAAGASAAAGTEEKKIRSVTPYKGVRKVIGQRLAQSMSDAPHVYFTASVDTSKLTAFRAELNASGEGKVAVSDLLVLAASRTLQQYPEVNVSLVGDEVVCYRSTNVGIAVAGDNGLIVPVVKNVQEKSLSAVAVETRDLVERAKAGRLDPSEYSGGTFTISNLGPFGIENFTAIVNPPESAILAVSAVKKIPVVETDAAGNDTVVIRPMMNIQLSVDHRVIDGLLAANFVKYFKELLETPIRILM</sequence>
<feature type="domain" description="Peripheral subunit-binding (PSBD)" evidence="6">
    <location>
        <begin position="126"/>
        <end position="166"/>
    </location>
</feature>
<evidence type="ECO:0000256" key="4">
    <source>
        <dbReference type="RuleBase" id="RU003423"/>
    </source>
</evidence>
<dbReference type="InterPro" id="IPR036625">
    <property type="entry name" value="E3-bd_dom_sf"/>
</dbReference>
<feature type="domain" description="Lipoyl-binding" evidence="5">
    <location>
        <begin position="2"/>
        <end position="77"/>
    </location>
</feature>
<dbReference type="GO" id="GO:0045254">
    <property type="term" value="C:pyruvate dehydrogenase complex"/>
    <property type="evidence" value="ECO:0007669"/>
    <property type="project" value="InterPro"/>
</dbReference>
<dbReference type="GO" id="GO:0016746">
    <property type="term" value="F:acyltransferase activity"/>
    <property type="evidence" value="ECO:0007669"/>
    <property type="project" value="UniProtKB-KW"/>
</dbReference>
<gene>
    <name evidence="7" type="ORF">KL86DPRO_10959</name>
</gene>
<dbReference type="InterPro" id="IPR011053">
    <property type="entry name" value="Single_hybrid_motif"/>
</dbReference>
<dbReference type="Pfam" id="PF02817">
    <property type="entry name" value="E3_binding"/>
    <property type="match status" value="1"/>
</dbReference>
<dbReference type="AlphaFoldDB" id="A0A212J903"/>
<dbReference type="InterPro" id="IPR004167">
    <property type="entry name" value="PSBD"/>
</dbReference>
<dbReference type="Gene3D" id="4.10.320.10">
    <property type="entry name" value="E3-binding domain"/>
    <property type="match status" value="2"/>
</dbReference>
<accession>A0A212J903</accession>
<evidence type="ECO:0000256" key="1">
    <source>
        <dbReference type="ARBA" id="ARBA00001938"/>
    </source>
</evidence>
<dbReference type="Gene3D" id="3.30.559.10">
    <property type="entry name" value="Chloramphenicol acetyltransferase-like domain"/>
    <property type="match status" value="1"/>
</dbReference>
<keyword evidence="3 4" id="KW-0450">Lipoyl</keyword>
<dbReference type="PROSITE" id="PS00189">
    <property type="entry name" value="LIPOYL"/>
    <property type="match status" value="1"/>
</dbReference>
<keyword evidence="4" id="KW-0012">Acyltransferase</keyword>
<dbReference type="Gene3D" id="2.40.50.100">
    <property type="match status" value="1"/>
</dbReference>
<feature type="domain" description="Peripheral subunit-binding (PSBD)" evidence="6">
    <location>
        <begin position="163"/>
        <end position="200"/>
    </location>
</feature>
<evidence type="ECO:0000313" key="7">
    <source>
        <dbReference type="EMBL" id="SBV95944.1"/>
    </source>
</evidence>
<name>A0A212J903_9DELT</name>
<organism evidence="7">
    <name type="scientific">uncultured delta proteobacterium</name>
    <dbReference type="NCBI Taxonomy" id="34034"/>
    <lineage>
        <taxon>Bacteria</taxon>
        <taxon>Deltaproteobacteria</taxon>
        <taxon>environmental samples</taxon>
    </lineage>
</organism>
<dbReference type="Pfam" id="PF00198">
    <property type="entry name" value="2-oxoacid_dh"/>
    <property type="match status" value="1"/>
</dbReference>
<evidence type="ECO:0000256" key="3">
    <source>
        <dbReference type="ARBA" id="ARBA00022823"/>
    </source>
</evidence>
<dbReference type="InterPro" id="IPR003016">
    <property type="entry name" value="2-oxoA_DH_lipoyl-BS"/>
</dbReference>
<reference evidence="7" key="1">
    <citation type="submission" date="2016-04" db="EMBL/GenBank/DDBJ databases">
        <authorList>
            <person name="Evans L.H."/>
            <person name="Alamgir A."/>
            <person name="Owens N."/>
            <person name="Weber N.D."/>
            <person name="Virtaneva K."/>
            <person name="Barbian K."/>
            <person name="Babar A."/>
            <person name="Rosenke K."/>
        </authorList>
    </citation>
    <scope>NUCLEOTIDE SEQUENCE</scope>
    <source>
        <strain evidence="7">86</strain>
    </source>
</reference>
<dbReference type="Pfam" id="PF00364">
    <property type="entry name" value="Biotin_lipoyl"/>
    <property type="match status" value="1"/>
</dbReference>
<dbReference type="PANTHER" id="PTHR23151:SF90">
    <property type="entry name" value="DIHYDROLIPOYLLYSINE-RESIDUE ACETYLTRANSFERASE COMPONENT OF PYRUVATE DEHYDROGENASE COMPLEX, MITOCHONDRIAL-RELATED"/>
    <property type="match status" value="1"/>
</dbReference>
<dbReference type="SUPFAM" id="SSF51230">
    <property type="entry name" value="Single hybrid motif"/>
    <property type="match status" value="1"/>
</dbReference>